<dbReference type="GO" id="GO:0000774">
    <property type="term" value="F:adenyl-nucleotide exchange factor activity"/>
    <property type="evidence" value="ECO:0007669"/>
    <property type="project" value="TreeGrafter"/>
</dbReference>
<name>A0A1L8DTY4_9DIPT</name>
<evidence type="ECO:0000256" key="1">
    <source>
        <dbReference type="ARBA" id="ARBA00022737"/>
    </source>
</evidence>
<dbReference type="InterPro" id="IPR011989">
    <property type="entry name" value="ARM-like"/>
</dbReference>
<evidence type="ECO:0000259" key="3">
    <source>
        <dbReference type="Pfam" id="PF08609"/>
    </source>
</evidence>
<dbReference type="AlphaFoldDB" id="A0A1L8DTY4"/>
<reference evidence="4" key="1">
    <citation type="submission" date="2016-12" db="EMBL/GenBank/DDBJ databases">
        <title>An insight into the sialome and mialome of the sand fly, Nyssomyia neivai.</title>
        <authorList>
            <person name="Sebastian V."/>
            <person name="Goulart T.M."/>
            <person name="Oliveira W."/>
            <person name="Calvo E."/>
            <person name="Oliveira L.F."/>
            <person name="Pinto M.C."/>
            <person name="Rosselino A.M."/>
            <person name="Ribeiro J.M."/>
        </authorList>
    </citation>
    <scope>NUCLEOTIDE SEQUENCE</scope>
</reference>
<proteinExistence type="predicted"/>
<evidence type="ECO:0000313" key="4">
    <source>
        <dbReference type="EMBL" id="JAV09909.1"/>
    </source>
</evidence>
<dbReference type="Pfam" id="PF08609">
    <property type="entry name" value="Fes1"/>
    <property type="match status" value="1"/>
</dbReference>
<accession>A0A1L8DTY4</accession>
<dbReference type="Gene3D" id="1.25.10.10">
    <property type="entry name" value="Leucine-rich Repeat Variant"/>
    <property type="match status" value="1"/>
</dbReference>
<feature type="region of interest" description="Disordered" evidence="2">
    <location>
        <begin position="1"/>
        <end position="23"/>
    </location>
</feature>
<dbReference type="PANTHER" id="PTHR19316:SF18">
    <property type="entry name" value="HSP70-BINDING PROTEIN 1"/>
    <property type="match status" value="1"/>
</dbReference>
<sequence length="322" mass="35511">MDNKDDKDANDKPIEQPKQPRNLQGLLKFALEATRSEDPTTATDMQMSAESREFLEKALKSMTVDTAKEMLDAAKVTLDPDASEDDQVDALEVICGHVINIDQANVFHQIGGYDILKPCLNSKYEGVRAGAAALVADIARNNTTGQTTLAQINMLQEIAPLLTHPEPICTNAMSAISSLVTNYEAGMLELFNSGLIDRIVSVLETRKENKLITKVTFFLAGIPGCHPEFVDKFLDLGIMKYLSGLIVPVTQEDLQDSQVLNKVQNILHATTSFCSYNRSLDDLRVIAPDLPERLKEIAKVAATDDAFDDIKDYAEQILKVLK</sequence>
<feature type="compositionally biased region" description="Basic and acidic residues" evidence="2">
    <location>
        <begin position="1"/>
        <end position="15"/>
    </location>
</feature>
<dbReference type="InterPro" id="IPR016024">
    <property type="entry name" value="ARM-type_fold"/>
</dbReference>
<dbReference type="SUPFAM" id="SSF48371">
    <property type="entry name" value="ARM repeat"/>
    <property type="match status" value="1"/>
</dbReference>
<protein>
    <submittedName>
        <fullName evidence="4">Putative armadillo/beta-catenin-like repeat-containing protein</fullName>
    </submittedName>
</protein>
<organism evidence="4">
    <name type="scientific">Nyssomyia neivai</name>
    <dbReference type="NCBI Taxonomy" id="330878"/>
    <lineage>
        <taxon>Eukaryota</taxon>
        <taxon>Metazoa</taxon>
        <taxon>Ecdysozoa</taxon>
        <taxon>Arthropoda</taxon>
        <taxon>Hexapoda</taxon>
        <taxon>Insecta</taxon>
        <taxon>Pterygota</taxon>
        <taxon>Neoptera</taxon>
        <taxon>Endopterygota</taxon>
        <taxon>Diptera</taxon>
        <taxon>Nematocera</taxon>
        <taxon>Psychodoidea</taxon>
        <taxon>Psychodidae</taxon>
        <taxon>Nyssomyia</taxon>
    </lineage>
</organism>
<keyword evidence="1" id="KW-0677">Repeat</keyword>
<dbReference type="InterPro" id="IPR013918">
    <property type="entry name" value="Nucleotide_exch_fac_Fes1"/>
</dbReference>
<dbReference type="PANTHER" id="PTHR19316">
    <property type="entry name" value="PROTEIN FOLDING REGULATOR"/>
    <property type="match status" value="1"/>
</dbReference>
<dbReference type="EMBL" id="GFDF01004175">
    <property type="protein sequence ID" value="JAV09909.1"/>
    <property type="molecule type" value="Transcribed_RNA"/>
</dbReference>
<dbReference type="InterPro" id="IPR050693">
    <property type="entry name" value="Hsp70_NEF-Inhibitors"/>
</dbReference>
<evidence type="ECO:0000256" key="2">
    <source>
        <dbReference type="SAM" id="MobiDB-lite"/>
    </source>
</evidence>
<feature type="domain" description="Nucleotide exchange factor Fes1" evidence="3">
    <location>
        <begin position="23"/>
        <end position="105"/>
    </location>
</feature>
<dbReference type="GO" id="GO:0005783">
    <property type="term" value="C:endoplasmic reticulum"/>
    <property type="evidence" value="ECO:0007669"/>
    <property type="project" value="TreeGrafter"/>
</dbReference>